<dbReference type="KEGG" id="cput:CONPUDRAFT_165320"/>
<dbReference type="RefSeq" id="XP_007768520.1">
    <property type="nucleotide sequence ID" value="XM_007770330.1"/>
</dbReference>
<dbReference type="OrthoDB" id="3001771at2759"/>
<sequence>MLSPTLFPYAPANVCRLWRDLLAIEPAFWTRIIIVLDSPSTTPDLVRSYFERTRDEPIHVWITRADNKSATPSDPGENDRIKTVMRCLRPHLARCVSLSFNLLYRSSAVIAGDRLRGYVPRLRILALNSRVTDSTAPIAHLLLDAPELHMLELDAHSFAHFAARKLAMVWLHRPRASSAQLQLRLTRYQPAATSSLQMSDVVRALEHMPDIELLSIRDVAFASPADVDFVDREIHTLHLEELRGSAASMFFRCLASHASRTTVVRCDLDGEWDSAPVEGRWLRLVGLADAAGLARAMRGWSGSRLHADECPGFTDAVVSAMAEHPAGEVEWVSIDNTNSASPPLSFDVLKSAVNAWTASLLPHGYLTLYVQQPGNLPDAALCRWFDDRVGDFSWKNDGVTFDSVVPDVPHPVDYYGCAHLGRNVSPHMY</sequence>
<evidence type="ECO:0000313" key="1">
    <source>
        <dbReference type="EMBL" id="EIW81099.1"/>
    </source>
</evidence>
<gene>
    <name evidence="1" type="ORF">CONPUDRAFT_165320</name>
</gene>
<dbReference type="EMBL" id="JH711578">
    <property type="protein sequence ID" value="EIW81099.1"/>
    <property type="molecule type" value="Genomic_DNA"/>
</dbReference>
<dbReference type="Proteomes" id="UP000053558">
    <property type="component" value="Unassembled WGS sequence"/>
</dbReference>
<dbReference type="AlphaFoldDB" id="A0A5M3MPI7"/>
<evidence type="ECO:0000313" key="2">
    <source>
        <dbReference type="Proteomes" id="UP000053558"/>
    </source>
</evidence>
<accession>A0A5M3MPI7</accession>
<organism evidence="1 2">
    <name type="scientific">Coniophora puteana (strain RWD-64-598)</name>
    <name type="common">Brown rot fungus</name>
    <dbReference type="NCBI Taxonomy" id="741705"/>
    <lineage>
        <taxon>Eukaryota</taxon>
        <taxon>Fungi</taxon>
        <taxon>Dikarya</taxon>
        <taxon>Basidiomycota</taxon>
        <taxon>Agaricomycotina</taxon>
        <taxon>Agaricomycetes</taxon>
        <taxon>Agaricomycetidae</taxon>
        <taxon>Boletales</taxon>
        <taxon>Coniophorineae</taxon>
        <taxon>Coniophoraceae</taxon>
        <taxon>Coniophora</taxon>
    </lineage>
</organism>
<comment type="caution">
    <text evidence="1">The sequence shown here is derived from an EMBL/GenBank/DDBJ whole genome shotgun (WGS) entry which is preliminary data.</text>
</comment>
<reference evidence="2" key="1">
    <citation type="journal article" date="2012" name="Science">
        <title>The Paleozoic origin of enzymatic lignin decomposition reconstructed from 31 fungal genomes.</title>
        <authorList>
            <person name="Floudas D."/>
            <person name="Binder M."/>
            <person name="Riley R."/>
            <person name="Barry K."/>
            <person name="Blanchette R.A."/>
            <person name="Henrissat B."/>
            <person name="Martinez A.T."/>
            <person name="Otillar R."/>
            <person name="Spatafora J.W."/>
            <person name="Yadav J.S."/>
            <person name="Aerts A."/>
            <person name="Benoit I."/>
            <person name="Boyd A."/>
            <person name="Carlson A."/>
            <person name="Copeland A."/>
            <person name="Coutinho P.M."/>
            <person name="de Vries R.P."/>
            <person name="Ferreira P."/>
            <person name="Findley K."/>
            <person name="Foster B."/>
            <person name="Gaskell J."/>
            <person name="Glotzer D."/>
            <person name="Gorecki P."/>
            <person name="Heitman J."/>
            <person name="Hesse C."/>
            <person name="Hori C."/>
            <person name="Igarashi K."/>
            <person name="Jurgens J.A."/>
            <person name="Kallen N."/>
            <person name="Kersten P."/>
            <person name="Kohler A."/>
            <person name="Kuees U."/>
            <person name="Kumar T.K.A."/>
            <person name="Kuo A."/>
            <person name="LaButti K."/>
            <person name="Larrondo L.F."/>
            <person name="Lindquist E."/>
            <person name="Ling A."/>
            <person name="Lombard V."/>
            <person name="Lucas S."/>
            <person name="Lundell T."/>
            <person name="Martin R."/>
            <person name="McLaughlin D.J."/>
            <person name="Morgenstern I."/>
            <person name="Morin E."/>
            <person name="Murat C."/>
            <person name="Nagy L.G."/>
            <person name="Nolan M."/>
            <person name="Ohm R.A."/>
            <person name="Patyshakuliyeva A."/>
            <person name="Rokas A."/>
            <person name="Ruiz-Duenas F.J."/>
            <person name="Sabat G."/>
            <person name="Salamov A."/>
            <person name="Samejima M."/>
            <person name="Schmutz J."/>
            <person name="Slot J.C."/>
            <person name="St John F."/>
            <person name="Stenlid J."/>
            <person name="Sun H."/>
            <person name="Sun S."/>
            <person name="Syed K."/>
            <person name="Tsang A."/>
            <person name="Wiebenga A."/>
            <person name="Young D."/>
            <person name="Pisabarro A."/>
            <person name="Eastwood D.C."/>
            <person name="Martin F."/>
            <person name="Cullen D."/>
            <person name="Grigoriev I.V."/>
            <person name="Hibbett D.S."/>
        </authorList>
    </citation>
    <scope>NUCLEOTIDE SEQUENCE [LARGE SCALE GENOMIC DNA]</scope>
    <source>
        <strain evidence="2">RWD-64-598 SS2</strain>
    </source>
</reference>
<proteinExistence type="predicted"/>
<protein>
    <recommendedName>
        <fullName evidence="3">F-box domain-containing protein</fullName>
    </recommendedName>
</protein>
<dbReference type="GeneID" id="19205287"/>
<keyword evidence="2" id="KW-1185">Reference proteome</keyword>
<name>A0A5M3MPI7_CONPW</name>
<evidence type="ECO:0008006" key="3">
    <source>
        <dbReference type="Google" id="ProtNLM"/>
    </source>
</evidence>